<dbReference type="InterPro" id="IPR006091">
    <property type="entry name" value="Acyl-CoA_Oxase/DH_mid-dom"/>
</dbReference>
<comment type="cofactor">
    <cofactor evidence="1">
        <name>FAD</name>
        <dbReference type="ChEBI" id="CHEBI:57692"/>
    </cofactor>
</comment>
<sequence>MSTDASALSNDQLRDQTLAWLKINLPDGWMDAVDSRDDAEVARLRSAQDYSEWCIRLGEDGYATPTWPAEYGAGMSLNPTQAKAVNDVLNHYKVARPYNIIGIGMGGPTLMAWGSEEMKHRLLKPMACNQEIWCQLFSEPGAGSDVAGLATRAVRDGDEWVVNGQKVWTTLAHVARWGMLVARTDPDAPKHAGLTYFVVDMEQEGVDVRPLVQITGDAEFNEVFFNDARVQDSWRLGREGDGWKAAITTLMNERVSLSGAGSVGGDAVGGSPIAKLIERHKGVTNPLVRQSIAQLYIESTLIRISNQRAAGKRKSGSEAGPEGSITKLQQAEFNKRLQNVALDLEGPSAIAWEGKNLSRVERIGRVGAAADDDSAIASGFLRAQANTIEGGTSDIMRNILGERVLGLPKEPDPSRSIPWKDVPRSV</sequence>
<protein>
    <submittedName>
        <fullName evidence="10">Unannotated protein</fullName>
    </submittedName>
</protein>
<dbReference type="InterPro" id="IPR037069">
    <property type="entry name" value="AcylCoA_DH/ox_N_sf"/>
</dbReference>
<dbReference type="InterPro" id="IPR009100">
    <property type="entry name" value="AcylCoA_DH/oxidase_NM_dom_sf"/>
</dbReference>
<dbReference type="InterPro" id="IPR052161">
    <property type="entry name" value="Mycobact_Acyl-CoA_DH"/>
</dbReference>
<dbReference type="EMBL" id="CAFBNL010000009">
    <property type="protein sequence ID" value="CAB4944727.1"/>
    <property type="molecule type" value="Genomic_DNA"/>
</dbReference>
<dbReference type="InterPro" id="IPR036250">
    <property type="entry name" value="AcylCo_DH-like_C"/>
</dbReference>
<dbReference type="AlphaFoldDB" id="A0A6J7JPA3"/>
<name>A0A6J7JPA3_9ZZZZ</name>
<keyword evidence="3" id="KW-0285">Flavoprotein</keyword>
<dbReference type="GO" id="GO:0016627">
    <property type="term" value="F:oxidoreductase activity, acting on the CH-CH group of donors"/>
    <property type="evidence" value="ECO:0007669"/>
    <property type="project" value="InterPro"/>
</dbReference>
<dbReference type="SUPFAM" id="SSF47203">
    <property type="entry name" value="Acyl-CoA dehydrogenase C-terminal domain-like"/>
    <property type="match status" value="1"/>
</dbReference>
<dbReference type="InterPro" id="IPR046373">
    <property type="entry name" value="Acyl-CoA_Oxase/DH_mid-dom_sf"/>
</dbReference>
<comment type="similarity">
    <text evidence="2">Belongs to the acyl-CoA dehydrogenase family.</text>
</comment>
<organism evidence="10">
    <name type="scientific">freshwater metagenome</name>
    <dbReference type="NCBI Taxonomy" id="449393"/>
    <lineage>
        <taxon>unclassified sequences</taxon>
        <taxon>metagenomes</taxon>
        <taxon>ecological metagenomes</taxon>
    </lineage>
</organism>
<dbReference type="Pfam" id="PF02771">
    <property type="entry name" value="Acyl-CoA_dh_N"/>
    <property type="match status" value="1"/>
</dbReference>
<dbReference type="InterPro" id="IPR009075">
    <property type="entry name" value="AcylCo_DH/oxidase_C"/>
</dbReference>
<dbReference type="GO" id="GO:0005886">
    <property type="term" value="C:plasma membrane"/>
    <property type="evidence" value="ECO:0007669"/>
    <property type="project" value="TreeGrafter"/>
</dbReference>
<dbReference type="InterPro" id="IPR013786">
    <property type="entry name" value="AcylCoA_DH/ox_N"/>
</dbReference>
<evidence type="ECO:0000256" key="3">
    <source>
        <dbReference type="ARBA" id="ARBA00022630"/>
    </source>
</evidence>
<dbReference type="FunFam" id="2.40.110.10:FF:000011">
    <property type="entry name" value="Acyl-CoA dehydrogenase FadE34"/>
    <property type="match status" value="1"/>
</dbReference>
<keyword evidence="5" id="KW-0560">Oxidoreductase</keyword>
<proteinExistence type="inferred from homology"/>
<evidence type="ECO:0000259" key="9">
    <source>
        <dbReference type="Pfam" id="PF02771"/>
    </source>
</evidence>
<gene>
    <name evidence="10" type="ORF">UFOPK3789_00298</name>
</gene>
<dbReference type="Gene3D" id="1.20.140.10">
    <property type="entry name" value="Butyryl-CoA Dehydrogenase, subunit A, domain 3"/>
    <property type="match status" value="1"/>
</dbReference>
<dbReference type="Gene3D" id="1.10.540.10">
    <property type="entry name" value="Acyl-CoA dehydrogenase/oxidase, N-terminal domain"/>
    <property type="match status" value="1"/>
</dbReference>
<keyword evidence="4" id="KW-0274">FAD</keyword>
<evidence type="ECO:0000256" key="2">
    <source>
        <dbReference type="ARBA" id="ARBA00009347"/>
    </source>
</evidence>
<dbReference type="PANTHER" id="PTHR43292:SF4">
    <property type="entry name" value="ACYL-COA DEHYDROGENASE FADE34"/>
    <property type="match status" value="1"/>
</dbReference>
<feature type="domain" description="Acyl-CoA dehydrogenase/oxidase N-terminal" evidence="9">
    <location>
        <begin position="52"/>
        <end position="127"/>
    </location>
</feature>
<evidence type="ECO:0000313" key="10">
    <source>
        <dbReference type="EMBL" id="CAB4944727.1"/>
    </source>
</evidence>
<accession>A0A6J7JPA3</accession>
<dbReference type="Gene3D" id="2.40.110.10">
    <property type="entry name" value="Butyryl-CoA Dehydrogenase, subunit A, domain 2"/>
    <property type="match status" value="1"/>
</dbReference>
<dbReference type="Pfam" id="PF02770">
    <property type="entry name" value="Acyl-CoA_dh_M"/>
    <property type="match status" value="1"/>
</dbReference>
<evidence type="ECO:0000259" key="7">
    <source>
        <dbReference type="Pfam" id="PF00441"/>
    </source>
</evidence>
<dbReference type="SUPFAM" id="SSF56645">
    <property type="entry name" value="Acyl-CoA dehydrogenase NM domain-like"/>
    <property type="match status" value="1"/>
</dbReference>
<evidence type="ECO:0000256" key="5">
    <source>
        <dbReference type="ARBA" id="ARBA00023002"/>
    </source>
</evidence>
<dbReference type="PANTHER" id="PTHR43292">
    <property type="entry name" value="ACYL-COA DEHYDROGENASE"/>
    <property type="match status" value="1"/>
</dbReference>
<evidence type="ECO:0000256" key="4">
    <source>
        <dbReference type="ARBA" id="ARBA00022827"/>
    </source>
</evidence>
<evidence type="ECO:0000256" key="6">
    <source>
        <dbReference type="SAM" id="MobiDB-lite"/>
    </source>
</evidence>
<evidence type="ECO:0000259" key="8">
    <source>
        <dbReference type="Pfam" id="PF02770"/>
    </source>
</evidence>
<feature type="domain" description="Acyl-CoA oxidase/dehydrogenase middle" evidence="8">
    <location>
        <begin position="134"/>
        <end position="227"/>
    </location>
</feature>
<dbReference type="Pfam" id="PF00441">
    <property type="entry name" value="Acyl-CoA_dh_1"/>
    <property type="match status" value="1"/>
</dbReference>
<feature type="domain" description="Acyl-CoA dehydrogenase/oxidase C-terminal" evidence="7">
    <location>
        <begin position="240"/>
        <end position="405"/>
    </location>
</feature>
<feature type="region of interest" description="Disordered" evidence="6">
    <location>
        <begin position="406"/>
        <end position="426"/>
    </location>
</feature>
<dbReference type="GO" id="GO:0050660">
    <property type="term" value="F:flavin adenine dinucleotide binding"/>
    <property type="evidence" value="ECO:0007669"/>
    <property type="project" value="InterPro"/>
</dbReference>
<reference evidence="10" key="1">
    <citation type="submission" date="2020-05" db="EMBL/GenBank/DDBJ databases">
        <authorList>
            <person name="Chiriac C."/>
            <person name="Salcher M."/>
            <person name="Ghai R."/>
            <person name="Kavagutti S V."/>
        </authorList>
    </citation>
    <scope>NUCLEOTIDE SEQUENCE</scope>
</reference>
<evidence type="ECO:0000256" key="1">
    <source>
        <dbReference type="ARBA" id="ARBA00001974"/>
    </source>
</evidence>